<comment type="similarity">
    <text evidence="1 4">Belongs to the ketopantoate reductase family.</text>
</comment>
<dbReference type="InterPro" id="IPR013752">
    <property type="entry name" value="KPA_reductase"/>
</dbReference>
<feature type="domain" description="Ketopantoate reductase N-terminal" evidence="5">
    <location>
        <begin position="7"/>
        <end position="162"/>
    </location>
</feature>
<dbReference type="AlphaFoldDB" id="A0A9P6VLW5"/>
<accession>A0A9P6VLW5</accession>
<evidence type="ECO:0000256" key="1">
    <source>
        <dbReference type="ARBA" id="ARBA00007870"/>
    </source>
</evidence>
<dbReference type="EC" id="1.1.1.169" evidence="4"/>
<evidence type="ECO:0000256" key="2">
    <source>
        <dbReference type="ARBA" id="ARBA00022857"/>
    </source>
</evidence>
<dbReference type="PANTHER" id="PTHR21708:SF30">
    <property type="entry name" value="2-DEHYDROPANTOATE 2-REDUCTASE-RELATED"/>
    <property type="match status" value="1"/>
</dbReference>
<dbReference type="Pfam" id="PF02558">
    <property type="entry name" value="ApbA"/>
    <property type="match status" value="1"/>
</dbReference>
<comment type="catalytic activity">
    <reaction evidence="4">
        <text>(R)-pantoate + NADP(+) = 2-dehydropantoate + NADPH + H(+)</text>
        <dbReference type="Rhea" id="RHEA:16233"/>
        <dbReference type="ChEBI" id="CHEBI:11561"/>
        <dbReference type="ChEBI" id="CHEBI:15378"/>
        <dbReference type="ChEBI" id="CHEBI:15980"/>
        <dbReference type="ChEBI" id="CHEBI:57783"/>
        <dbReference type="ChEBI" id="CHEBI:58349"/>
        <dbReference type="EC" id="1.1.1.169"/>
    </reaction>
</comment>
<feature type="domain" description="Ketopantoate reductase C-terminal" evidence="6">
    <location>
        <begin position="200"/>
        <end position="318"/>
    </location>
</feature>
<dbReference type="Gene3D" id="3.40.50.720">
    <property type="entry name" value="NAD(P)-binding Rossmann-like Domain"/>
    <property type="match status" value="1"/>
</dbReference>
<evidence type="ECO:0000256" key="3">
    <source>
        <dbReference type="ARBA" id="ARBA00023002"/>
    </source>
</evidence>
<name>A0A9P6VLW5_9HELO</name>
<dbReference type="Pfam" id="PF08546">
    <property type="entry name" value="ApbA_C"/>
    <property type="match status" value="1"/>
</dbReference>
<dbReference type="FunFam" id="1.10.1040.10:FF:000017">
    <property type="entry name" value="2-dehydropantoate 2-reductase"/>
    <property type="match status" value="1"/>
</dbReference>
<dbReference type="SUPFAM" id="SSF51735">
    <property type="entry name" value="NAD(P)-binding Rossmann-fold domains"/>
    <property type="match status" value="1"/>
</dbReference>
<dbReference type="GO" id="GO:0008677">
    <property type="term" value="F:2-dehydropantoate 2-reductase activity"/>
    <property type="evidence" value="ECO:0007669"/>
    <property type="project" value="UniProtKB-EC"/>
</dbReference>
<comment type="function">
    <text evidence="4">Catalyzes the NADPH-dependent reduction of ketopantoate into pantoic acid.</text>
</comment>
<keyword evidence="3 4" id="KW-0560">Oxidoreductase</keyword>
<sequence>MAEISNVLLVGSGAVGTMGAYNLESGGLASVTAVLRSNYAAVSSNGFNITSMDHASRADPSVRNTIPDVVKENLKPFDFIFVATKNIADVHPTVSEIIAPAVTPGHTTVALIQNGLNIEKPLIAAFPNNTILSGVALIGATETQPGSILHDDHDHLIIGPFDNPNIPLAVQLAAAKKFVEIYSASGKVDCELNENVGFVRWRKLLYNACYNSACTITRMDTTRMRIVKQPIDDLVRPLMLEICDISKAAGYQMPDGIVETMINVDPWSFFKPSMQQDIEKGNFIEFENIVGEPLREAEKLGVPAPTLKVVYGILKTLQWTTKENKGLVTLPQLPLTGA</sequence>
<evidence type="ECO:0000313" key="7">
    <source>
        <dbReference type="EMBL" id="KAG0650721.1"/>
    </source>
</evidence>
<dbReference type="Gene3D" id="1.10.1040.10">
    <property type="entry name" value="N-(1-d-carboxylethyl)-l-norvaline Dehydrogenase, domain 2"/>
    <property type="match status" value="1"/>
</dbReference>
<dbReference type="InterPro" id="IPR008927">
    <property type="entry name" value="6-PGluconate_DH-like_C_sf"/>
</dbReference>
<dbReference type="GO" id="GO:0015940">
    <property type="term" value="P:pantothenate biosynthetic process"/>
    <property type="evidence" value="ECO:0007669"/>
    <property type="project" value="InterPro"/>
</dbReference>
<dbReference type="EMBL" id="VNKQ01000005">
    <property type="protein sequence ID" value="KAG0650721.1"/>
    <property type="molecule type" value="Genomic_DNA"/>
</dbReference>
<evidence type="ECO:0000259" key="6">
    <source>
        <dbReference type="Pfam" id="PF08546"/>
    </source>
</evidence>
<dbReference type="InterPro" id="IPR013328">
    <property type="entry name" value="6PGD_dom2"/>
</dbReference>
<reference evidence="7" key="1">
    <citation type="submission" date="2019-07" db="EMBL/GenBank/DDBJ databases">
        <title>Hyphodiscus hymeniophilus genome sequencing and assembly.</title>
        <authorList>
            <person name="Kramer G."/>
            <person name="Nodwell J."/>
        </authorList>
    </citation>
    <scope>NUCLEOTIDE SEQUENCE</scope>
    <source>
        <strain evidence="7">ATCC 34498</strain>
    </source>
</reference>
<evidence type="ECO:0000313" key="8">
    <source>
        <dbReference type="Proteomes" id="UP000785200"/>
    </source>
</evidence>
<keyword evidence="8" id="KW-1185">Reference proteome</keyword>
<dbReference type="InterPro" id="IPR013332">
    <property type="entry name" value="KPR_N"/>
</dbReference>
<gene>
    <name evidence="7" type="ORF">D0Z07_2315</name>
</gene>
<dbReference type="InterPro" id="IPR051402">
    <property type="entry name" value="KPR-Related"/>
</dbReference>
<proteinExistence type="inferred from homology"/>
<dbReference type="SUPFAM" id="SSF48179">
    <property type="entry name" value="6-phosphogluconate dehydrogenase C-terminal domain-like"/>
    <property type="match status" value="1"/>
</dbReference>
<dbReference type="InterPro" id="IPR003710">
    <property type="entry name" value="ApbA"/>
</dbReference>
<comment type="caution">
    <text evidence="7">The sequence shown here is derived from an EMBL/GenBank/DDBJ whole genome shotgun (WGS) entry which is preliminary data.</text>
</comment>
<dbReference type="GO" id="GO:0005737">
    <property type="term" value="C:cytoplasm"/>
    <property type="evidence" value="ECO:0007669"/>
    <property type="project" value="TreeGrafter"/>
</dbReference>
<organism evidence="7 8">
    <name type="scientific">Hyphodiscus hymeniophilus</name>
    <dbReference type="NCBI Taxonomy" id="353542"/>
    <lineage>
        <taxon>Eukaryota</taxon>
        <taxon>Fungi</taxon>
        <taxon>Dikarya</taxon>
        <taxon>Ascomycota</taxon>
        <taxon>Pezizomycotina</taxon>
        <taxon>Leotiomycetes</taxon>
        <taxon>Helotiales</taxon>
        <taxon>Hyphodiscaceae</taxon>
        <taxon>Hyphodiscus</taxon>
    </lineage>
</organism>
<dbReference type="OrthoDB" id="3609at2759"/>
<keyword evidence="2 4" id="KW-0521">NADP</keyword>
<evidence type="ECO:0000256" key="4">
    <source>
        <dbReference type="RuleBase" id="RU362068"/>
    </source>
</evidence>
<dbReference type="PANTHER" id="PTHR21708">
    <property type="entry name" value="PROBABLE 2-DEHYDROPANTOATE 2-REDUCTASE"/>
    <property type="match status" value="1"/>
</dbReference>
<dbReference type="NCBIfam" id="TIGR00745">
    <property type="entry name" value="apbA_panE"/>
    <property type="match status" value="1"/>
</dbReference>
<protein>
    <recommendedName>
        <fullName evidence="4">2-dehydropantoate 2-reductase</fullName>
        <ecNumber evidence="4">1.1.1.169</ecNumber>
    </recommendedName>
    <alternativeName>
        <fullName evidence="4">Ketopantoate reductase</fullName>
    </alternativeName>
</protein>
<dbReference type="Proteomes" id="UP000785200">
    <property type="component" value="Unassembled WGS sequence"/>
</dbReference>
<dbReference type="InterPro" id="IPR036291">
    <property type="entry name" value="NAD(P)-bd_dom_sf"/>
</dbReference>
<evidence type="ECO:0000259" key="5">
    <source>
        <dbReference type="Pfam" id="PF02558"/>
    </source>
</evidence>